<protein>
    <submittedName>
        <fullName evidence="1">Uncharacterized protein</fullName>
    </submittedName>
</protein>
<reference evidence="1" key="1">
    <citation type="submission" date="2019-05" db="EMBL/GenBank/DDBJ databases">
        <authorList>
            <consortium name="Pathogen Informatics"/>
        </authorList>
    </citation>
    <scope>NUCLEOTIDE SEQUENCE [LARGE SCALE GENOMIC DNA]</scope>
    <source>
        <strain evidence="1">NCTC12965</strain>
    </source>
</reference>
<proteinExistence type="predicted"/>
<name>A0A4U9WNP0_SERFO</name>
<evidence type="ECO:0000313" key="1">
    <source>
        <dbReference type="EMBL" id="VTR60776.1"/>
    </source>
</evidence>
<accession>A0A4U9WNP0</accession>
<dbReference type="EMBL" id="CABEEZ010000166">
    <property type="protein sequence ID" value="VTR60776.1"/>
    <property type="molecule type" value="Genomic_DNA"/>
</dbReference>
<gene>
    <name evidence="1" type="ORF">NCTC12965_08570</name>
</gene>
<organism evidence="1">
    <name type="scientific">Serratia fonticola</name>
    <dbReference type="NCBI Taxonomy" id="47917"/>
    <lineage>
        <taxon>Bacteria</taxon>
        <taxon>Pseudomonadati</taxon>
        <taxon>Pseudomonadota</taxon>
        <taxon>Gammaproteobacteria</taxon>
        <taxon>Enterobacterales</taxon>
        <taxon>Yersiniaceae</taxon>
        <taxon>Serratia</taxon>
    </lineage>
</organism>
<dbReference type="AlphaFoldDB" id="A0A4U9WNP0"/>
<sequence length="50" mass="5629">MTVFHRLNVAAIERETPDAVAITLRVPDETEIPLRLYPRPTSDAQSPGQR</sequence>